<evidence type="ECO:0000256" key="1">
    <source>
        <dbReference type="ARBA" id="ARBA00022475"/>
    </source>
</evidence>
<dbReference type="EMBL" id="JAEMUK010000011">
    <property type="protein sequence ID" value="MBJ7543051.1"/>
    <property type="molecule type" value="Genomic_DNA"/>
</dbReference>
<dbReference type="InterPro" id="IPR033175">
    <property type="entry name" value="PSD-A"/>
</dbReference>
<evidence type="ECO:0000256" key="8">
    <source>
        <dbReference type="ARBA" id="ARBA00023239"/>
    </source>
</evidence>
<sequence>MAGPNALSQFQAIFSPIHKDGYKFVGGAAAVTLVAFYIWDTLGFICLLATLALAFFFRDPKRVVPDRDGLVVAPSDGTVISVNPMLPPAELNLGAEPMTRVSVFLSLLDVHVARAPVAGRILTDVHTDGIYKNAAAPEAPSENERQSFTIETKTGTKIGVVLVSGYVARRIITNVKVGDAVTAGERIGIIRFGSRTDLYLPAGTVFVSEGQRMIAGETVVAELGLTEPTPRRFARV</sequence>
<keyword evidence="2 11" id="KW-0444">Lipid biosynthesis</keyword>
<comment type="similarity">
    <text evidence="11">Belongs to the phosphatidylserine decarboxylase family. PSD-A subfamily.</text>
</comment>
<feature type="modified residue" description="Pyruvic acid (Ser); by autocatalysis" evidence="11">
    <location>
        <position position="194"/>
    </location>
</feature>
<feature type="active site" description="Schiff-base intermediate with substrate; via pyruvic acid" evidence="11">
    <location>
        <position position="194"/>
    </location>
</feature>
<comment type="cofactor">
    <cofactor evidence="11">
        <name>pyruvate</name>
        <dbReference type="ChEBI" id="CHEBI:15361"/>
    </cofactor>
    <text evidence="11">Binds 1 pyruvoyl group covalently per subunit.</text>
</comment>
<dbReference type="GO" id="GO:0006646">
    <property type="term" value="P:phosphatidylethanolamine biosynthetic process"/>
    <property type="evidence" value="ECO:0007669"/>
    <property type="project" value="UniProtKB-UniRule"/>
</dbReference>
<keyword evidence="12" id="KW-0812">Transmembrane</keyword>
<accession>A0A8I1GFW6</accession>
<feature type="site" description="Cleavage (non-hydrolytic); by autocatalysis" evidence="11">
    <location>
        <begin position="193"/>
        <end position="194"/>
    </location>
</feature>
<comment type="subcellular location">
    <subcellularLocation>
        <location evidence="11">Cell membrane</location>
        <topology evidence="11">Peripheral membrane protein</topology>
    </subcellularLocation>
</comment>
<keyword evidence="5 11" id="KW-0472">Membrane</keyword>
<proteinExistence type="inferred from homology"/>
<feature type="chain" id="PRO_5035028395" description="Phosphatidylserine decarboxylase beta chain" evidence="11">
    <location>
        <begin position="1"/>
        <end position="193"/>
    </location>
</feature>
<evidence type="ECO:0000256" key="6">
    <source>
        <dbReference type="ARBA" id="ARBA00023145"/>
    </source>
</evidence>
<keyword evidence="8 11" id="KW-0456">Lyase</keyword>
<evidence type="ECO:0000256" key="10">
    <source>
        <dbReference type="ARBA" id="ARBA00023317"/>
    </source>
</evidence>
<dbReference type="Proteomes" id="UP000623250">
    <property type="component" value="Unassembled WGS sequence"/>
</dbReference>
<reference evidence="13 14" key="1">
    <citation type="submission" date="2020-12" db="EMBL/GenBank/DDBJ databases">
        <title>Revised draft genomes of Rhodomicrobium vannielii ATCC 17100 and Rhodomicrobium udaipurense JA643.</title>
        <authorList>
            <person name="Conners E.M."/>
            <person name="Davenport E.J."/>
            <person name="Bose A."/>
        </authorList>
    </citation>
    <scope>NUCLEOTIDE SEQUENCE [LARGE SCALE GENOMIC DNA]</scope>
    <source>
        <strain evidence="13 14">JA643</strain>
    </source>
</reference>
<dbReference type="NCBIfam" id="NF003679">
    <property type="entry name" value="PRK05305.1-3"/>
    <property type="match status" value="1"/>
</dbReference>
<evidence type="ECO:0000313" key="14">
    <source>
        <dbReference type="Proteomes" id="UP000623250"/>
    </source>
</evidence>
<keyword evidence="9 11" id="KW-1208">Phospholipid metabolism</keyword>
<dbReference type="PANTHER" id="PTHR35809">
    <property type="entry name" value="ARCHAETIDYLSERINE DECARBOXYLASE PROENZYME-RELATED"/>
    <property type="match status" value="1"/>
</dbReference>
<evidence type="ECO:0000313" key="13">
    <source>
        <dbReference type="EMBL" id="MBJ7543051.1"/>
    </source>
</evidence>
<comment type="pathway">
    <text evidence="11">Phospholipid metabolism; phosphatidylethanolamine biosynthesis; phosphatidylethanolamine from CDP-diacylglycerol: step 2/2.</text>
</comment>
<evidence type="ECO:0000256" key="4">
    <source>
        <dbReference type="ARBA" id="ARBA00023098"/>
    </source>
</evidence>
<gene>
    <name evidence="11" type="primary">psd</name>
    <name evidence="13" type="ORF">JDN41_05710</name>
</gene>
<comment type="caution">
    <text evidence="13">The sequence shown here is derived from an EMBL/GenBank/DDBJ whole genome shotgun (WGS) entry which is preliminary data.</text>
</comment>
<keyword evidence="4 11" id="KW-0443">Lipid metabolism</keyword>
<dbReference type="UniPathway" id="UPA00558">
    <property type="reaction ID" value="UER00616"/>
</dbReference>
<feature type="transmembrane region" description="Helical" evidence="12">
    <location>
        <begin position="24"/>
        <end position="57"/>
    </location>
</feature>
<keyword evidence="14" id="KW-1185">Reference proteome</keyword>
<evidence type="ECO:0000256" key="9">
    <source>
        <dbReference type="ARBA" id="ARBA00023264"/>
    </source>
</evidence>
<comment type="PTM">
    <text evidence="11">Is synthesized initially as an inactive proenzyme. Formation of the active enzyme involves a self-maturation process in which the active site pyruvoyl group is generated from an internal serine residue via an autocatalytic post-translational modification. Two non-identical subunits are generated from the proenzyme in this reaction, and the pyruvate is formed at the N-terminus of the alpha chain, which is derived from the carboxyl end of the proenzyme. The post-translation cleavage follows an unusual pathway, termed non-hydrolytic serinolysis, in which the side chain hydroxyl group of the serine supplies its oxygen atom to form the C-terminus of the beta chain, while the remainder of the serine residue undergoes an oxidative deamination to produce ammonia and the pyruvoyl prosthetic group on the alpha chain.</text>
</comment>
<keyword evidence="12" id="KW-1133">Transmembrane helix</keyword>
<dbReference type="RefSeq" id="WP_037241834.1">
    <property type="nucleotide sequence ID" value="NZ_JAEMUK010000011.1"/>
</dbReference>
<dbReference type="EC" id="4.1.1.65" evidence="11"/>
<evidence type="ECO:0000256" key="5">
    <source>
        <dbReference type="ARBA" id="ARBA00023136"/>
    </source>
</evidence>
<evidence type="ECO:0000256" key="7">
    <source>
        <dbReference type="ARBA" id="ARBA00023209"/>
    </source>
</evidence>
<dbReference type="PANTHER" id="PTHR35809:SF1">
    <property type="entry name" value="ARCHAETIDYLSERINE DECARBOXYLASE PROENZYME-RELATED"/>
    <property type="match status" value="1"/>
</dbReference>
<dbReference type="Pfam" id="PF02666">
    <property type="entry name" value="PS_Dcarbxylase"/>
    <property type="match status" value="1"/>
</dbReference>
<keyword evidence="1 11" id="KW-1003">Cell membrane</keyword>
<name>A0A8I1GFW6_9HYPH</name>
<comment type="catalytic activity">
    <reaction evidence="11">
        <text>a 1,2-diacyl-sn-glycero-3-phospho-L-serine + H(+) = a 1,2-diacyl-sn-glycero-3-phosphoethanolamine + CO2</text>
        <dbReference type="Rhea" id="RHEA:20828"/>
        <dbReference type="ChEBI" id="CHEBI:15378"/>
        <dbReference type="ChEBI" id="CHEBI:16526"/>
        <dbReference type="ChEBI" id="CHEBI:57262"/>
        <dbReference type="ChEBI" id="CHEBI:64612"/>
        <dbReference type="EC" id="4.1.1.65"/>
    </reaction>
</comment>
<keyword evidence="6 11" id="KW-0865">Zymogen</keyword>
<protein>
    <recommendedName>
        <fullName evidence="11">Phosphatidylserine decarboxylase proenzyme</fullName>
        <ecNumber evidence="11">4.1.1.65</ecNumber>
    </recommendedName>
    <component>
        <recommendedName>
            <fullName evidence="11">Phosphatidylserine decarboxylase alpha chain</fullName>
        </recommendedName>
    </component>
    <component>
        <recommendedName>
            <fullName evidence="11">Phosphatidylserine decarboxylase beta chain</fullName>
        </recommendedName>
    </component>
</protein>
<comment type="function">
    <text evidence="11">Catalyzes the formation of phosphatidylethanolamine (PtdEtn) from phosphatidylserine (PtdSer).</text>
</comment>
<evidence type="ECO:0000256" key="11">
    <source>
        <dbReference type="HAMAP-Rule" id="MF_00664"/>
    </source>
</evidence>
<dbReference type="AlphaFoldDB" id="A0A8I1GFW6"/>
<comment type="subunit">
    <text evidence="11">Heterodimer of a large membrane-associated beta subunit and a small pyruvoyl-containing alpha subunit.</text>
</comment>
<dbReference type="GO" id="GO:0004609">
    <property type="term" value="F:phosphatidylserine decarboxylase activity"/>
    <property type="evidence" value="ECO:0007669"/>
    <property type="project" value="UniProtKB-UniRule"/>
</dbReference>
<keyword evidence="3 11" id="KW-0210">Decarboxylase</keyword>
<evidence type="ECO:0000256" key="3">
    <source>
        <dbReference type="ARBA" id="ARBA00022793"/>
    </source>
</evidence>
<keyword evidence="7 11" id="KW-0594">Phospholipid biosynthesis</keyword>
<keyword evidence="10 11" id="KW-0670">Pyruvate</keyword>
<evidence type="ECO:0000256" key="12">
    <source>
        <dbReference type="SAM" id="Phobius"/>
    </source>
</evidence>
<dbReference type="InterPro" id="IPR003817">
    <property type="entry name" value="PS_Dcarbxylase"/>
</dbReference>
<evidence type="ECO:0000256" key="2">
    <source>
        <dbReference type="ARBA" id="ARBA00022516"/>
    </source>
</evidence>
<organism evidence="13 14">
    <name type="scientific">Rhodomicrobium udaipurense</name>
    <dbReference type="NCBI Taxonomy" id="1202716"/>
    <lineage>
        <taxon>Bacteria</taxon>
        <taxon>Pseudomonadati</taxon>
        <taxon>Pseudomonadota</taxon>
        <taxon>Alphaproteobacteria</taxon>
        <taxon>Hyphomicrobiales</taxon>
        <taxon>Hyphomicrobiaceae</taxon>
        <taxon>Rhodomicrobium</taxon>
    </lineage>
</organism>
<dbReference type="HAMAP" id="MF_00664">
    <property type="entry name" value="PS_decarb_PSD_A"/>
    <property type="match status" value="1"/>
</dbReference>
<dbReference type="GO" id="GO:0005886">
    <property type="term" value="C:plasma membrane"/>
    <property type="evidence" value="ECO:0007669"/>
    <property type="project" value="UniProtKB-SubCell"/>
</dbReference>
<feature type="chain" id="PRO_5035028394" description="Phosphatidylserine decarboxylase alpha chain" evidence="11">
    <location>
        <begin position="194"/>
        <end position="236"/>
    </location>
</feature>